<dbReference type="AlphaFoldDB" id="A0A382TWL3"/>
<accession>A0A382TWL3</accession>
<protein>
    <submittedName>
        <fullName evidence="2">Uncharacterized protein</fullName>
    </submittedName>
</protein>
<name>A0A382TWL3_9ZZZZ</name>
<feature type="region of interest" description="Disordered" evidence="1">
    <location>
        <begin position="1"/>
        <end position="22"/>
    </location>
</feature>
<gene>
    <name evidence="2" type="ORF">METZ01_LOCUS378891</name>
</gene>
<dbReference type="EMBL" id="UINC01139474">
    <property type="protein sequence ID" value="SVD26037.1"/>
    <property type="molecule type" value="Genomic_DNA"/>
</dbReference>
<reference evidence="2" key="1">
    <citation type="submission" date="2018-05" db="EMBL/GenBank/DDBJ databases">
        <authorList>
            <person name="Lanie J.A."/>
            <person name="Ng W.-L."/>
            <person name="Kazmierczak K.M."/>
            <person name="Andrzejewski T.M."/>
            <person name="Davidsen T.M."/>
            <person name="Wayne K.J."/>
            <person name="Tettelin H."/>
            <person name="Glass J.I."/>
            <person name="Rusch D."/>
            <person name="Podicherti R."/>
            <person name="Tsui H.-C.T."/>
            <person name="Winkler M.E."/>
        </authorList>
    </citation>
    <scope>NUCLEOTIDE SEQUENCE</scope>
</reference>
<proteinExistence type="predicted"/>
<evidence type="ECO:0000256" key="1">
    <source>
        <dbReference type="SAM" id="MobiDB-lite"/>
    </source>
</evidence>
<feature type="non-terminal residue" evidence="2">
    <location>
        <position position="1"/>
    </location>
</feature>
<sequence length="22" mass="2222">VPGVEEVTAEMFDVVGSDGVGE</sequence>
<feature type="non-terminal residue" evidence="2">
    <location>
        <position position="22"/>
    </location>
</feature>
<organism evidence="2">
    <name type="scientific">marine metagenome</name>
    <dbReference type="NCBI Taxonomy" id="408172"/>
    <lineage>
        <taxon>unclassified sequences</taxon>
        <taxon>metagenomes</taxon>
        <taxon>ecological metagenomes</taxon>
    </lineage>
</organism>
<evidence type="ECO:0000313" key="2">
    <source>
        <dbReference type="EMBL" id="SVD26037.1"/>
    </source>
</evidence>